<evidence type="ECO:0000313" key="3">
    <source>
        <dbReference type="Proteomes" id="UP000000552"/>
    </source>
</evidence>
<dbReference type="Proteomes" id="UP000000552">
    <property type="component" value="Chromosome"/>
</dbReference>
<dbReference type="AlphaFoldDB" id="Q98JH4"/>
<feature type="region of interest" description="Disordered" evidence="1">
    <location>
        <begin position="33"/>
        <end position="54"/>
    </location>
</feature>
<accession>Q98JH4</accession>
<reference evidence="2 3" key="1">
    <citation type="journal article" date="2000" name="DNA Res.">
        <title>Complete genome structure of the nitrogen-fixing symbiotic bacterium Mesorhizobium loti.</title>
        <authorList>
            <person name="Kaneko T."/>
            <person name="Nakamura Y."/>
            <person name="Sato S."/>
            <person name="Asamizu E."/>
            <person name="Kato T."/>
            <person name="Sasamoto S."/>
            <person name="Watanabe A."/>
            <person name="Idesawa K."/>
            <person name="Ishikawa A."/>
            <person name="Kawashima K."/>
            <person name="Kimura T."/>
            <person name="Kishida Y."/>
            <person name="Kiyokawa C."/>
            <person name="Kohara M."/>
            <person name="Matsumoto M."/>
            <person name="Matsuno A."/>
            <person name="Mochizuki Y."/>
            <person name="Nakayama S."/>
            <person name="Nakazaki N."/>
            <person name="Shimpo S."/>
            <person name="Sugimoto M."/>
            <person name="Takeuchi C."/>
            <person name="Yamada M."/>
            <person name="Tabata S."/>
        </authorList>
    </citation>
    <scope>NUCLEOTIDE SEQUENCE [LARGE SCALE GENOMIC DNA]</scope>
    <source>
        <strain evidence="3">LMG 29417 / CECT 9101 / MAFF 303099</strain>
    </source>
</reference>
<feature type="compositionally biased region" description="Basic residues" evidence="1">
    <location>
        <begin position="42"/>
        <end position="53"/>
    </location>
</feature>
<gene>
    <name evidence="2" type="ordered locus">mll1940</name>
</gene>
<evidence type="ECO:0000256" key="1">
    <source>
        <dbReference type="SAM" id="MobiDB-lite"/>
    </source>
</evidence>
<name>Q98JH4_RHILO</name>
<evidence type="ECO:0000313" key="2">
    <source>
        <dbReference type="EMBL" id="BAB49191.1"/>
    </source>
</evidence>
<proteinExistence type="predicted"/>
<protein>
    <submittedName>
        <fullName evidence="2">Mll1940 protein</fullName>
    </submittedName>
</protein>
<organism evidence="2 3">
    <name type="scientific">Mesorhizobium japonicum (strain LMG 29417 / CECT 9101 / MAFF 303099)</name>
    <name type="common">Mesorhizobium loti (strain MAFF 303099)</name>
    <dbReference type="NCBI Taxonomy" id="266835"/>
    <lineage>
        <taxon>Bacteria</taxon>
        <taxon>Pseudomonadati</taxon>
        <taxon>Pseudomonadota</taxon>
        <taxon>Alphaproteobacteria</taxon>
        <taxon>Hyphomicrobiales</taxon>
        <taxon>Phyllobacteriaceae</taxon>
        <taxon>Mesorhizobium</taxon>
    </lineage>
</organism>
<dbReference type="KEGG" id="mlo:mll1940"/>
<dbReference type="HOGENOM" id="CLU_2289372_0_0_5"/>
<dbReference type="EMBL" id="BA000012">
    <property type="protein sequence ID" value="BAB49191.1"/>
    <property type="molecule type" value="Genomic_DNA"/>
</dbReference>
<sequence length="101" mass="11859">MNWNHYFLRCSIVAVFRRLTTRLASLKSRHPAKLQMLERPSTRQRSRARRRLTPPRGDLQLAIYVVHFNFQRVFRNADVECNPRTSPTISAGNQWPPAATR</sequence>